<keyword evidence="1" id="KW-1133">Transmembrane helix</keyword>
<proteinExistence type="predicted"/>
<feature type="transmembrane region" description="Helical" evidence="1">
    <location>
        <begin position="228"/>
        <end position="246"/>
    </location>
</feature>
<dbReference type="PANTHER" id="PTHR35797:SF1">
    <property type="entry name" value="PROTEASE"/>
    <property type="match status" value="1"/>
</dbReference>
<protein>
    <recommendedName>
        <fullName evidence="2">CAAX prenyl protease 2/Lysostaphin resistance protein A-like domain-containing protein</fullName>
    </recommendedName>
</protein>
<feature type="transmembrane region" description="Helical" evidence="1">
    <location>
        <begin position="106"/>
        <end position="126"/>
    </location>
</feature>
<feature type="transmembrane region" description="Helical" evidence="1">
    <location>
        <begin position="70"/>
        <end position="94"/>
    </location>
</feature>
<dbReference type="AlphaFoldDB" id="A0A255HF64"/>
<feature type="transmembrane region" description="Helical" evidence="1">
    <location>
        <begin position="28"/>
        <end position="50"/>
    </location>
</feature>
<evidence type="ECO:0000313" key="4">
    <source>
        <dbReference type="Proteomes" id="UP000216311"/>
    </source>
</evidence>
<keyword evidence="1" id="KW-0812">Transmembrane</keyword>
<dbReference type="GO" id="GO:0004175">
    <property type="term" value="F:endopeptidase activity"/>
    <property type="evidence" value="ECO:0007669"/>
    <property type="project" value="UniProtKB-ARBA"/>
</dbReference>
<dbReference type="Pfam" id="PF02517">
    <property type="entry name" value="Rce1-like"/>
    <property type="match status" value="1"/>
</dbReference>
<name>A0A255HF64_9ACTN</name>
<accession>A0A255HF64</accession>
<comment type="caution">
    <text evidence="3">The sequence shown here is derived from an EMBL/GenBank/DDBJ whole genome shotgun (WGS) entry which is preliminary data.</text>
</comment>
<reference evidence="3 4" key="1">
    <citation type="submission" date="2017-07" db="EMBL/GenBank/DDBJ databases">
        <title>Draft whole genome sequences of clinical Proprionibacteriaceae strains.</title>
        <authorList>
            <person name="Bernier A.-M."/>
            <person name="Bernard K."/>
            <person name="Domingo M.-C."/>
        </authorList>
    </citation>
    <scope>NUCLEOTIDE SEQUENCE [LARGE SCALE GENOMIC DNA]</scope>
    <source>
        <strain evidence="3 4">NML 130396</strain>
    </source>
</reference>
<dbReference type="InterPro" id="IPR003675">
    <property type="entry name" value="Rce1/LyrA-like_dom"/>
</dbReference>
<sequence>MALFVILVLTSMVALCLPFLLTRTEVPAWLLLIGRWMPALVSLLVLKLAVRRGTLVAWWRLRPGGWRRLLIGYAAAVAVTSAVAVIVFGIGRLLGLIATAPELPGLLVTAATVLVTAALLSLSTLGEEVAWRAFLPQLLPGLGFWAKASSIGLFWMLWHVPLHASYVLAGVMPLSIAIVSTLTLLAVAPLWQALADRFGSVWPAVFAHAVPLTPLVLADLGAASVPGLVGYGLIWAVVSILATELLRTGRSHFLPQEEVHR</sequence>
<keyword evidence="1" id="KW-0472">Membrane</keyword>
<feature type="transmembrane region" description="Helical" evidence="1">
    <location>
        <begin position="200"/>
        <end position="222"/>
    </location>
</feature>
<feature type="transmembrane region" description="Helical" evidence="1">
    <location>
        <begin position="164"/>
        <end position="188"/>
    </location>
</feature>
<dbReference type="GO" id="GO:0080120">
    <property type="term" value="P:CAAX-box protein maturation"/>
    <property type="evidence" value="ECO:0007669"/>
    <property type="project" value="UniProtKB-ARBA"/>
</dbReference>
<organism evidence="3 4">
    <name type="scientific">Enemella dayhoffiae</name>
    <dbReference type="NCBI Taxonomy" id="2016507"/>
    <lineage>
        <taxon>Bacteria</taxon>
        <taxon>Bacillati</taxon>
        <taxon>Actinomycetota</taxon>
        <taxon>Actinomycetes</taxon>
        <taxon>Propionibacteriales</taxon>
        <taxon>Propionibacteriaceae</taxon>
        <taxon>Enemella</taxon>
    </lineage>
</organism>
<feature type="domain" description="CAAX prenyl protease 2/Lysostaphin resistance protein A-like" evidence="2">
    <location>
        <begin position="112"/>
        <end position="210"/>
    </location>
</feature>
<dbReference type="EMBL" id="NMVQ01000001">
    <property type="protein sequence ID" value="OYO24934.1"/>
    <property type="molecule type" value="Genomic_DNA"/>
</dbReference>
<evidence type="ECO:0000256" key="1">
    <source>
        <dbReference type="SAM" id="Phobius"/>
    </source>
</evidence>
<evidence type="ECO:0000313" key="3">
    <source>
        <dbReference type="EMBL" id="OYO24934.1"/>
    </source>
</evidence>
<gene>
    <name evidence="3" type="ORF">CGZ93_00150</name>
</gene>
<keyword evidence="4" id="KW-1185">Reference proteome</keyword>
<feature type="transmembrane region" description="Helical" evidence="1">
    <location>
        <begin position="138"/>
        <end position="158"/>
    </location>
</feature>
<dbReference type="InterPro" id="IPR042150">
    <property type="entry name" value="MmRce1-like"/>
</dbReference>
<dbReference type="Proteomes" id="UP000216311">
    <property type="component" value="Unassembled WGS sequence"/>
</dbReference>
<evidence type="ECO:0000259" key="2">
    <source>
        <dbReference type="Pfam" id="PF02517"/>
    </source>
</evidence>
<dbReference type="PANTHER" id="PTHR35797">
    <property type="entry name" value="PROTEASE-RELATED"/>
    <property type="match status" value="1"/>
</dbReference>